<sequence length="129" mass="14241">MGENLTTMYIPPKHIVSAATIVLNEDNELLLIKGPKRGWEMPGGQVEEGESLRAAAIRETKEESGTVIADLTFCGIFQNVQRSICNMLFLAKPVGGKLTTSPESLEVGFYPLEKALEMVTVSNFRQRIE</sequence>
<comment type="cofactor">
    <cofactor evidence="1">
        <name>Mg(2+)</name>
        <dbReference type="ChEBI" id="CHEBI:18420"/>
    </cofactor>
</comment>
<evidence type="ECO:0000256" key="1">
    <source>
        <dbReference type="ARBA" id="ARBA00001946"/>
    </source>
</evidence>
<reference evidence="5 6" key="1">
    <citation type="submission" date="2018-06" db="EMBL/GenBank/DDBJ databases">
        <title>Genomic Encyclopedia of Type Strains, Phase IV (KMG-IV): sequencing the most valuable type-strain genomes for metagenomic binning, comparative biology and taxonomic classification.</title>
        <authorList>
            <person name="Goeker M."/>
        </authorList>
    </citation>
    <scope>NUCLEOTIDE SEQUENCE [LARGE SCALE GENOMIC DNA]</scope>
    <source>
        <strain evidence="5 6">DSM 15140</strain>
    </source>
</reference>
<dbReference type="Pfam" id="PF00293">
    <property type="entry name" value="NUDIX"/>
    <property type="match status" value="1"/>
</dbReference>
<dbReference type="PANTHER" id="PTHR43046">
    <property type="entry name" value="GDP-MANNOSE MANNOSYL HYDROLASE"/>
    <property type="match status" value="1"/>
</dbReference>
<evidence type="ECO:0000256" key="3">
    <source>
        <dbReference type="RuleBase" id="RU003476"/>
    </source>
</evidence>
<comment type="caution">
    <text evidence="5">The sequence shown here is derived from an EMBL/GenBank/DDBJ whole genome shotgun (WGS) entry which is preliminary data.</text>
</comment>
<dbReference type="SUPFAM" id="SSF55811">
    <property type="entry name" value="Nudix"/>
    <property type="match status" value="1"/>
</dbReference>
<dbReference type="GO" id="GO:0016787">
    <property type="term" value="F:hydrolase activity"/>
    <property type="evidence" value="ECO:0007669"/>
    <property type="project" value="UniProtKB-KW"/>
</dbReference>
<dbReference type="CDD" id="cd02883">
    <property type="entry name" value="NUDIX_Hydrolase"/>
    <property type="match status" value="1"/>
</dbReference>
<dbReference type="InterPro" id="IPR015797">
    <property type="entry name" value="NUDIX_hydrolase-like_dom_sf"/>
</dbReference>
<dbReference type="InterPro" id="IPR020476">
    <property type="entry name" value="Nudix_hydrolase"/>
</dbReference>
<dbReference type="InterPro" id="IPR000086">
    <property type="entry name" value="NUDIX_hydrolase_dom"/>
</dbReference>
<evidence type="ECO:0000313" key="6">
    <source>
        <dbReference type="Proteomes" id="UP000252254"/>
    </source>
</evidence>
<dbReference type="Proteomes" id="UP000252254">
    <property type="component" value="Unassembled WGS sequence"/>
</dbReference>
<dbReference type="InterPro" id="IPR020084">
    <property type="entry name" value="NUDIX_hydrolase_CS"/>
</dbReference>
<evidence type="ECO:0000256" key="2">
    <source>
        <dbReference type="ARBA" id="ARBA00022801"/>
    </source>
</evidence>
<evidence type="ECO:0000313" key="5">
    <source>
        <dbReference type="EMBL" id="RBO93192.1"/>
    </source>
</evidence>
<organism evidence="5 6">
    <name type="scientific">Paraliobacillus ryukyuensis</name>
    <dbReference type="NCBI Taxonomy" id="200904"/>
    <lineage>
        <taxon>Bacteria</taxon>
        <taxon>Bacillati</taxon>
        <taxon>Bacillota</taxon>
        <taxon>Bacilli</taxon>
        <taxon>Bacillales</taxon>
        <taxon>Bacillaceae</taxon>
        <taxon>Paraliobacillus</taxon>
    </lineage>
</organism>
<dbReference type="OrthoDB" id="9816289at2"/>
<dbReference type="RefSeq" id="WP_113870032.1">
    <property type="nucleotide sequence ID" value="NZ_BAABQN010000006.1"/>
</dbReference>
<dbReference type="PROSITE" id="PS00893">
    <property type="entry name" value="NUDIX_BOX"/>
    <property type="match status" value="1"/>
</dbReference>
<dbReference type="EMBL" id="QNRI01000013">
    <property type="protein sequence ID" value="RBO93192.1"/>
    <property type="molecule type" value="Genomic_DNA"/>
</dbReference>
<keyword evidence="6" id="KW-1185">Reference proteome</keyword>
<dbReference type="PANTHER" id="PTHR43046:SF2">
    <property type="entry name" value="8-OXO-DGTP DIPHOSPHATASE-RELATED"/>
    <property type="match status" value="1"/>
</dbReference>
<evidence type="ECO:0000259" key="4">
    <source>
        <dbReference type="PROSITE" id="PS51462"/>
    </source>
</evidence>
<name>A0A366DSX5_9BACI</name>
<dbReference type="Gene3D" id="3.90.79.10">
    <property type="entry name" value="Nucleoside Triphosphate Pyrophosphohydrolase"/>
    <property type="match status" value="1"/>
</dbReference>
<accession>A0A366DSX5</accession>
<dbReference type="AlphaFoldDB" id="A0A366DSX5"/>
<protein>
    <submittedName>
        <fullName evidence="5">ADP-ribose pyrophosphatase YjhB (NUDIX family)</fullName>
    </submittedName>
</protein>
<keyword evidence="2 3" id="KW-0378">Hydrolase</keyword>
<gene>
    <name evidence="5" type="ORF">DES48_11358</name>
</gene>
<dbReference type="PROSITE" id="PS51462">
    <property type="entry name" value="NUDIX"/>
    <property type="match status" value="1"/>
</dbReference>
<comment type="similarity">
    <text evidence="3">Belongs to the Nudix hydrolase family.</text>
</comment>
<proteinExistence type="inferred from homology"/>
<feature type="domain" description="Nudix hydrolase" evidence="4">
    <location>
        <begin position="12"/>
        <end position="129"/>
    </location>
</feature>
<dbReference type="PRINTS" id="PR00502">
    <property type="entry name" value="NUDIXFAMILY"/>
</dbReference>